<evidence type="ECO:0000256" key="1">
    <source>
        <dbReference type="SAM" id="Coils"/>
    </source>
</evidence>
<reference evidence="3 4" key="2">
    <citation type="submission" date="2024-07" db="EMBL/GenBank/DDBJ databases">
        <authorList>
            <person name="Akdeniz Z."/>
        </authorList>
    </citation>
    <scope>NUCLEOTIDE SEQUENCE [LARGE SCALE GENOMIC DNA]</scope>
</reference>
<dbReference type="EMBL" id="CAXDID020000084">
    <property type="protein sequence ID" value="CAL6019929.1"/>
    <property type="molecule type" value="Genomic_DNA"/>
</dbReference>
<keyword evidence="1" id="KW-0175">Coiled coil</keyword>
<accession>A0AA86PF98</accession>
<name>A0AA86PF98_9EUKA</name>
<comment type="caution">
    <text evidence="2">The sequence shown here is derived from an EMBL/GenBank/DDBJ whole genome shotgun (WGS) entry which is preliminary data.</text>
</comment>
<feature type="coiled-coil region" evidence="1">
    <location>
        <begin position="321"/>
        <end position="362"/>
    </location>
</feature>
<protein>
    <submittedName>
        <fullName evidence="3">Hypothetical_protein</fullName>
    </submittedName>
</protein>
<sequence length="363" mass="42197">MLSDLNEIADVWTRLFSMFQQIPMQFFEWQCSPQIHNIRTLFVTDITFLAQSINKITSITDWIDLVSQVMRDLEKLLAFNLPAHFKSDLSTFQLALSAFFDQIGVDDAKPQFNAQNLKLMNVPAKKSADERVTQMRAVIRSSSSSQKQLFEPIIEQNSYKVTNKQVELSISQLEDLRSQEPKLIRSRSNTQEVVRASSITQTQTQQKKIIINTSTSPVKQQQQQYQEPLLHSETEKRKIVLKKTGLKVSEIQIKREPFKEPVQLESVLNIHKQPSVFQPQTQLYTQNTQQSNQYTQIQPQNISTQPQITTQPQIMQSKKIIVKKTERVANQELNATELLKENEKLREEVKMLRELVQQLQKRE</sequence>
<reference evidence="2" key="1">
    <citation type="submission" date="2023-06" db="EMBL/GenBank/DDBJ databases">
        <authorList>
            <person name="Kurt Z."/>
        </authorList>
    </citation>
    <scope>NUCLEOTIDE SEQUENCE</scope>
</reference>
<evidence type="ECO:0000313" key="4">
    <source>
        <dbReference type="Proteomes" id="UP001642409"/>
    </source>
</evidence>
<organism evidence="2">
    <name type="scientific">Hexamita inflata</name>
    <dbReference type="NCBI Taxonomy" id="28002"/>
    <lineage>
        <taxon>Eukaryota</taxon>
        <taxon>Metamonada</taxon>
        <taxon>Diplomonadida</taxon>
        <taxon>Hexamitidae</taxon>
        <taxon>Hexamitinae</taxon>
        <taxon>Hexamita</taxon>
    </lineage>
</organism>
<dbReference type="AlphaFoldDB" id="A0AA86PF98"/>
<gene>
    <name evidence="2" type="ORF">HINF_LOCUS22570</name>
    <name evidence="3" type="ORF">HINF_LOCUS27184</name>
</gene>
<dbReference type="EMBL" id="CATOUU010000590">
    <property type="protein sequence ID" value="CAI9934925.1"/>
    <property type="molecule type" value="Genomic_DNA"/>
</dbReference>
<evidence type="ECO:0000313" key="3">
    <source>
        <dbReference type="EMBL" id="CAL6019929.1"/>
    </source>
</evidence>
<evidence type="ECO:0000313" key="2">
    <source>
        <dbReference type="EMBL" id="CAI9934925.1"/>
    </source>
</evidence>
<proteinExistence type="predicted"/>
<keyword evidence="4" id="KW-1185">Reference proteome</keyword>
<dbReference type="Proteomes" id="UP001642409">
    <property type="component" value="Unassembled WGS sequence"/>
</dbReference>